<dbReference type="Proteomes" id="UP000182466">
    <property type="component" value="Unassembled WGS sequence"/>
</dbReference>
<evidence type="ECO:0000313" key="3">
    <source>
        <dbReference type="EMBL" id="SFT86401.1"/>
    </source>
</evidence>
<dbReference type="PANTHER" id="PTHR35893">
    <property type="entry name" value="INNER MEMBRANE PROTEIN-RELATED"/>
    <property type="match status" value="1"/>
</dbReference>
<feature type="domain" description="DUF883" evidence="2">
    <location>
        <begin position="80"/>
        <end position="109"/>
    </location>
</feature>
<name>A0A1I7BH06_9RHOB</name>
<organism evidence="3 4">
    <name type="scientific">Sedimentitalea nanhaiensis</name>
    <dbReference type="NCBI Taxonomy" id="999627"/>
    <lineage>
        <taxon>Bacteria</taxon>
        <taxon>Pseudomonadati</taxon>
        <taxon>Pseudomonadota</taxon>
        <taxon>Alphaproteobacteria</taxon>
        <taxon>Rhodobacterales</taxon>
        <taxon>Paracoccaceae</taxon>
        <taxon>Sedimentitalea</taxon>
    </lineage>
</organism>
<keyword evidence="4" id="KW-1185">Reference proteome</keyword>
<keyword evidence="1" id="KW-1133">Transmembrane helix</keyword>
<dbReference type="STRING" id="999627.SAMN05216236_11043"/>
<dbReference type="OrthoDB" id="8373403at2"/>
<keyword evidence="1" id="KW-0812">Transmembrane</keyword>
<dbReference type="PANTHER" id="PTHR35893:SF3">
    <property type="entry name" value="INNER MEMBRANE PROTEIN"/>
    <property type="match status" value="1"/>
</dbReference>
<dbReference type="InterPro" id="IPR010279">
    <property type="entry name" value="YqjD/ElaB"/>
</dbReference>
<dbReference type="AlphaFoldDB" id="A0A1I7BH06"/>
<gene>
    <name evidence="3" type="ORF">SAMN05216236_11043</name>
</gene>
<dbReference type="Pfam" id="PF19029">
    <property type="entry name" value="DUF883_C"/>
    <property type="match status" value="1"/>
</dbReference>
<keyword evidence="1" id="KW-0472">Membrane</keyword>
<proteinExistence type="predicted"/>
<dbReference type="eggNOG" id="ENOG5033374">
    <property type="taxonomic scope" value="Bacteria"/>
</dbReference>
<accession>A0A1I7BH06</accession>
<reference evidence="3 4" key="1">
    <citation type="submission" date="2016-10" db="EMBL/GenBank/DDBJ databases">
        <authorList>
            <person name="de Groot N.N."/>
        </authorList>
    </citation>
    <scope>NUCLEOTIDE SEQUENCE [LARGE SCALE GENOMIC DNA]</scope>
    <source>
        <strain evidence="3 4">CGMCC 1.10959</strain>
    </source>
</reference>
<evidence type="ECO:0000313" key="4">
    <source>
        <dbReference type="Proteomes" id="UP000182466"/>
    </source>
</evidence>
<dbReference type="RefSeq" id="WP_027264207.1">
    <property type="nucleotide sequence ID" value="NZ_FPAW01000010.1"/>
</dbReference>
<evidence type="ECO:0000259" key="2">
    <source>
        <dbReference type="Pfam" id="PF19029"/>
    </source>
</evidence>
<sequence length="109" mass="11507">MAQTKTALKPSDGETEDLAQQLADLRADLTKITNTLAEMGSKRSEAAVESLRGSAQALRDQGEQSLKVAQARAQNVTQQAENAVRDQPAMAVGIAVGLGFLLGVITSRK</sequence>
<dbReference type="GO" id="GO:0043022">
    <property type="term" value="F:ribosome binding"/>
    <property type="evidence" value="ECO:0007669"/>
    <property type="project" value="InterPro"/>
</dbReference>
<protein>
    <submittedName>
        <fullName evidence="3">Membrane-anchored ribosome-binding protein, inhibits growth in stationary phase, ElaB/YqjD/DUF883 family</fullName>
    </submittedName>
</protein>
<evidence type="ECO:0000256" key="1">
    <source>
        <dbReference type="SAM" id="Phobius"/>
    </source>
</evidence>
<dbReference type="EMBL" id="FPAW01000010">
    <property type="protein sequence ID" value="SFT86401.1"/>
    <property type="molecule type" value="Genomic_DNA"/>
</dbReference>
<dbReference type="InterPro" id="IPR043605">
    <property type="entry name" value="DUF883_C"/>
</dbReference>
<feature type="transmembrane region" description="Helical" evidence="1">
    <location>
        <begin position="89"/>
        <end position="107"/>
    </location>
</feature>